<dbReference type="GO" id="GO:1903599">
    <property type="term" value="P:positive regulation of autophagy of mitochondrion"/>
    <property type="evidence" value="ECO:0007669"/>
    <property type="project" value="TreeGrafter"/>
</dbReference>
<name>A0AAD9K5C6_RIDPI</name>
<accession>A0AAD9K5C6</accession>
<dbReference type="PROSITE" id="PS50181">
    <property type="entry name" value="FBOX"/>
    <property type="match status" value="1"/>
</dbReference>
<reference evidence="2" key="1">
    <citation type="journal article" date="2023" name="Mol. Biol. Evol.">
        <title>Third-Generation Sequencing Reveals the Adaptive Role of the Epigenome in Three Deep-Sea Polychaetes.</title>
        <authorList>
            <person name="Perez M."/>
            <person name="Aroh O."/>
            <person name="Sun Y."/>
            <person name="Lan Y."/>
            <person name="Juniper S.K."/>
            <person name="Young C.R."/>
            <person name="Angers B."/>
            <person name="Qian P.Y."/>
        </authorList>
    </citation>
    <scope>NUCLEOTIDE SEQUENCE</scope>
    <source>
        <strain evidence="2">R07B-5</strain>
    </source>
</reference>
<sequence length="508" mass="57018">MKLRVRLGKRTIVCSFDDSHGEPTVVSTKEQVRDKFDLADLPFSLSLNRCDLLDEEANLTLRNLGIVSGDLIFVVVASDHDTGEEHNENDNRIPDDDTAAAAAENMDVAQDRGETLATEMPLGGPAVSHSHNTGVTITPSGNPDELLIHDAEAIHDAMSNHYLNEPMFVRDSTGATVPHTLRAIVESGDIENSHDAICTVLHLLMLEAGFRSSSSSGSEEKLPTRMPRDWKCPGTYRLSYEHVSCDGSSFQLLCVPLGTVITIHGTVRQGGDAESQTRELNLNVNEFVSENHSGGTEMFHNLPKLSRLFKDGLVYWLLQMGQPDGDAFLIPCLMGLPTELKLNVMRHLDALSLVRMSAVCKELLVVARERCLWRKLYLRDYGRKTDNNLDQDWLKLYRDKTLERRAIRDMYTEQTLIFTSSPFPSQYPPFNPFMPTYDPFNPFHPTGPMPGFIGGEYDLRPNFPGPLGGVPRPRFDPFSPFPSQRFWPVRGRGRGLWDTRGRFGPRFM</sequence>
<evidence type="ECO:0000259" key="1">
    <source>
        <dbReference type="PROSITE" id="PS50181"/>
    </source>
</evidence>
<dbReference type="PANTHER" id="PTHR15537:SF2">
    <property type="entry name" value="F-BOX ONLY PROTEIN 7"/>
    <property type="match status" value="1"/>
</dbReference>
<dbReference type="InterPro" id="IPR001810">
    <property type="entry name" value="F-box_dom"/>
</dbReference>
<dbReference type="Gene3D" id="3.40.1000.30">
    <property type="match status" value="1"/>
</dbReference>
<dbReference type="Gene3D" id="1.20.1280.50">
    <property type="match status" value="1"/>
</dbReference>
<comment type="caution">
    <text evidence="2">The sequence shown here is derived from an EMBL/GenBank/DDBJ whole genome shotgun (WGS) entry which is preliminary data.</text>
</comment>
<evidence type="ECO:0000313" key="3">
    <source>
        <dbReference type="Proteomes" id="UP001209878"/>
    </source>
</evidence>
<dbReference type="Proteomes" id="UP001209878">
    <property type="component" value="Unassembled WGS sequence"/>
</dbReference>
<dbReference type="SUPFAM" id="SSF81383">
    <property type="entry name" value="F-box domain"/>
    <property type="match status" value="1"/>
</dbReference>
<dbReference type="CDD" id="cd22087">
    <property type="entry name" value="F-box_FBXO7"/>
    <property type="match status" value="1"/>
</dbReference>
<dbReference type="Pfam" id="PF11566">
    <property type="entry name" value="PI31_Prot_N"/>
    <property type="match status" value="1"/>
</dbReference>
<dbReference type="SMART" id="SM00256">
    <property type="entry name" value="FBOX"/>
    <property type="match status" value="1"/>
</dbReference>
<gene>
    <name evidence="2" type="ORF">NP493_1376g01038</name>
</gene>
<dbReference type="InterPro" id="IPR036047">
    <property type="entry name" value="F-box-like_dom_sf"/>
</dbReference>
<proteinExistence type="predicted"/>
<dbReference type="PANTHER" id="PTHR15537">
    <property type="entry name" value="F-BOX ONLY PROTEIN 7"/>
    <property type="match status" value="1"/>
</dbReference>
<dbReference type="GO" id="GO:0019901">
    <property type="term" value="F:protein kinase binding"/>
    <property type="evidence" value="ECO:0007669"/>
    <property type="project" value="InterPro"/>
</dbReference>
<keyword evidence="3" id="KW-1185">Reference proteome</keyword>
<dbReference type="InterPro" id="IPR047118">
    <property type="entry name" value="Fbxo7"/>
</dbReference>
<evidence type="ECO:0000313" key="2">
    <source>
        <dbReference type="EMBL" id="KAK2165258.1"/>
    </source>
</evidence>
<protein>
    <recommendedName>
        <fullName evidence="1">F-box domain-containing protein</fullName>
    </recommendedName>
</protein>
<dbReference type="AlphaFoldDB" id="A0AAD9K5C6"/>
<feature type="domain" description="F-box" evidence="1">
    <location>
        <begin position="330"/>
        <end position="376"/>
    </location>
</feature>
<dbReference type="Pfam" id="PF12937">
    <property type="entry name" value="F-box-like"/>
    <property type="match status" value="1"/>
</dbReference>
<dbReference type="InterPro" id="IPR021625">
    <property type="entry name" value="PI31_Prot_N"/>
</dbReference>
<dbReference type="EMBL" id="JAODUO010001374">
    <property type="protein sequence ID" value="KAK2165258.1"/>
    <property type="molecule type" value="Genomic_DNA"/>
</dbReference>
<organism evidence="2 3">
    <name type="scientific">Ridgeia piscesae</name>
    <name type="common">Tubeworm</name>
    <dbReference type="NCBI Taxonomy" id="27915"/>
    <lineage>
        <taxon>Eukaryota</taxon>
        <taxon>Metazoa</taxon>
        <taxon>Spiralia</taxon>
        <taxon>Lophotrochozoa</taxon>
        <taxon>Annelida</taxon>
        <taxon>Polychaeta</taxon>
        <taxon>Sedentaria</taxon>
        <taxon>Canalipalpata</taxon>
        <taxon>Sabellida</taxon>
        <taxon>Siboglinidae</taxon>
        <taxon>Ridgeia</taxon>
    </lineage>
</organism>